<keyword evidence="1" id="KW-1133">Transmembrane helix</keyword>
<feature type="transmembrane region" description="Helical" evidence="1">
    <location>
        <begin position="61"/>
        <end position="80"/>
    </location>
</feature>
<evidence type="ECO:0000256" key="1">
    <source>
        <dbReference type="SAM" id="Phobius"/>
    </source>
</evidence>
<organism evidence="2">
    <name type="scientific">marine sediment metagenome</name>
    <dbReference type="NCBI Taxonomy" id="412755"/>
    <lineage>
        <taxon>unclassified sequences</taxon>
        <taxon>metagenomes</taxon>
        <taxon>ecological metagenomes</taxon>
    </lineage>
</organism>
<name>A0A0F8WGZ5_9ZZZZ</name>
<feature type="transmembrane region" description="Helical" evidence="1">
    <location>
        <begin position="151"/>
        <end position="170"/>
    </location>
</feature>
<sequence>MPLAMKIAVIVTVFCGIQLTVCLTVAMAVYPGGYSFWQNTMSDLGRDETASGEPNPIGSKVYNTSLAVGTLGMAAMWLVVPGAYIDNRSLARTVSAAGVLSVVGMLIDALTPADSAEFGHMVGNGMLGVGGISALCITSVAILSKAGRHRLYAGLTGGVLLLSSIHFYQYAKHFWFGGQWTWAAPIAQKLLLIAAVTWIVWGVLSAGISSQAKA</sequence>
<feature type="transmembrane region" description="Helical" evidence="1">
    <location>
        <begin position="190"/>
        <end position="208"/>
    </location>
</feature>
<feature type="transmembrane region" description="Helical" evidence="1">
    <location>
        <begin position="7"/>
        <end position="30"/>
    </location>
</feature>
<accession>A0A0F8WGZ5</accession>
<reference evidence="2" key="1">
    <citation type="journal article" date="2015" name="Nature">
        <title>Complex archaea that bridge the gap between prokaryotes and eukaryotes.</title>
        <authorList>
            <person name="Spang A."/>
            <person name="Saw J.H."/>
            <person name="Jorgensen S.L."/>
            <person name="Zaremba-Niedzwiedzka K."/>
            <person name="Martijn J."/>
            <person name="Lind A.E."/>
            <person name="van Eijk R."/>
            <person name="Schleper C."/>
            <person name="Guy L."/>
            <person name="Ettema T.J."/>
        </authorList>
    </citation>
    <scope>NUCLEOTIDE SEQUENCE</scope>
</reference>
<keyword evidence="1" id="KW-0812">Transmembrane</keyword>
<protein>
    <recommendedName>
        <fullName evidence="3">DUF998 domain-containing protein</fullName>
    </recommendedName>
</protein>
<evidence type="ECO:0008006" key="3">
    <source>
        <dbReference type="Google" id="ProtNLM"/>
    </source>
</evidence>
<feature type="transmembrane region" description="Helical" evidence="1">
    <location>
        <begin position="125"/>
        <end position="144"/>
    </location>
</feature>
<keyword evidence="1" id="KW-0472">Membrane</keyword>
<dbReference type="AlphaFoldDB" id="A0A0F8WGZ5"/>
<gene>
    <name evidence="2" type="ORF">LCGC14_3155200</name>
</gene>
<evidence type="ECO:0000313" key="2">
    <source>
        <dbReference type="EMBL" id="KKK47435.1"/>
    </source>
</evidence>
<comment type="caution">
    <text evidence="2">The sequence shown here is derived from an EMBL/GenBank/DDBJ whole genome shotgun (WGS) entry which is preliminary data.</text>
</comment>
<feature type="transmembrane region" description="Helical" evidence="1">
    <location>
        <begin position="92"/>
        <end position="113"/>
    </location>
</feature>
<proteinExistence type="predicted"/>
<feature type="non-terminal residue" evidence="2">
    <location>
        <position position="214"/>
    </location>
</feature>
<dbReference type="EMBL" id="LAZR01069580">
    <property type="protein sequence ID" value="KKK47435.1"/>
    <property type="molecule type" value="Genomic_DNA"/>
</dbReference>